<keyword evidence="1" id="KW-0175">Coiled coil</keyword>
<dbReference type="InterPro" id="IPR036864">
    <property type="entry name" value="Zn2-C6_fun-type_DNA-bd_sf"/>
</dbReference>
<evidence type="ECO:0000313" key="3">
    <source>
        <dbReference type="EMBL" id="KZV84814.1"/>
    </source>
</evidence>
<dbReference type="SUPFAM" id="SSF57701">
    <property type="entry name" value="Zn2/Cys6 DNA-binding domain"/>
    <property type="match status" value="1"/>
</dbReference>
<organism evidence="3 4">
    <name type="scientific">Exidia glandulosa HHB12029</name>
    <dbReference type="NCBI Taxonomy" id="1314781"/>
    <lineage>
        <taxon>Eukaryota</taxon>
        <taxon>Fungi</taxon>
        <taxon>Dikarya</taxon>
        <taxon>Basidiomycota</taxon>
        <taxon>Agaricomycotina</taxon>
        <taxon>Agaricomycetes</taxon>
        <taxon>Auriculariales</taxon>
        <taxon>Exidiaceae</taxon>
        <taxon>Exidia</taxon>
    </lineage>
</organism>
<dbReference type="Proteomes" id="UP000077266">
    <property type="component" value="Unassembled WGS sequence"/>
</dbReference>
<protein>
    <recommendedName>
        <fullName evidence="2">Zn(2)-C6 fungal-type domain-containing protein</fullName>
    </recommendedName>
</protein>
<feature type="domain" description="Zn(2)-C6 fungal-type" evidence="2">
    <location>
        <begin position="12"/>
        <end position="42"/>
    </location>
</feature>
<evidence type="ECO:0000259" key="2">
    <source>
        <dbReference type="PROSITE" id="PS00463"/>
    </source>
</evidence>
<keyword evidence="4" id="KW-1185">Reference proteome</keyword>
<sequence>MPRTHEATVNKACQPCRMAKVACKRGSGDGVCQRCEHQHIECVQVKRKDRVVTATLGHLQQENKDLKQEVARLREHIEALQTSLHSVSSTPSSSSVSPVFSNPQLNSIPMDNSQGRPILSSRYAGQTSLAAGSLNLLVRAASYDTWPAVVTQAAQLFRQWTPTGR</sequence>
<dbReference type="PROSITE" id="PS00463">
    <property type="entry name" value="ZN2_CY6_FUNGAL_1"/>
    <property type="match status" value="1"/>
</dbReference>
<dbReference type="Gene3D" id="4.10.240.10">
    <property type="entry name" value="Zn(2)-C6 fungal-type DNA-binding domain"/>
    <property type="match status" value="1"/>
</dbReference>
<reference evidence="3 4" key="1">
    <citation type="journal article" date="2016" name="Mol. Biol. Evol.">
        <title>Comparative Genomics of Early-Diverging Mushroom-Forming Fungi Provides Insights into the Origins of Lignocellulose Decay Capabilities.</title>
        <authorList>
            <person name="Nagy L.G."/>
            <person name="Riley R."/>
            <person name="Tritt A."/>
            <person name="Adam C."/>
            <person name="Daum C."/>
            <person name="Floudas D."/>
            <person name="Sun H."/>
            <person name="Yadav J.S."/>
            <person name="Pangilinan J."/>
            <person name="Larsson K.H."/>
            <person name="Matsuura K."/>
            <person name="Barry K."/>
            <person name="Labutti K."/>
            <person name="Kuo R."/>
            <person name="Ohm R.A."/>
            <person name="Bhattacharya S.S."/>
            <person name="Shirouzu T."/>
            <person name="Yoshinaga Y."/>
            <person name="Martin F.M."/>
            <person name="Grigoriev I.V."/>
            <person name="Hibbett D.S."/>
        </authorList>
    </citation>
    <scope>NUCLEOTIDE SEQUENCE [LARGE SCALE GENOMIC DNA]</scope>
    <source>
        <strain evidence="3 4">HHB12029</strain>
    </source>
</reference>
<proteinExistence type="predicted"/>
<gene>
    <name evidence="3" type="ORF">EXIGLDRAFT_273205</name>
</gene>
<accession>A0A165DL43</accession>
<feature type="coiled-coil region" evidence="1">
    <location>
        <begin position="56"/>
        <end position="83"/>
    </location>
</feature>
<dbReference type="InterPro" id="IPR001138">
    <property type="entry name" value="Zn2Cys6_DnaBD"/>
</dbReference>
<dbReference type="AlphaFoldDB" id="A0A165DL43"/>
<dbReference type="GO" id="GO:0000981">
    <property type="term" value="F:DNA-binding transcription factor activity, RNA polymerase II-specific"/>
    <property type="evidence" value="ECO:0007669"/>
    <property type="project" value="InterPro"/>
</dbReference>
<evidence type="ECO:0000313" key="4">
    <source>
        <dbReference type="Proteomes" id="UP000077266"/>
    </source>
</evidence>
<dbReference type="InParanoid" id="A0A165DL43"/>
<name>A0A165DL43_EXIGL</name>
<evidence type="ECO:0000256" key="1">
    <source>
        <dbReference type="SAM" id="Coils"/>
    </source>
</evidence>
<dbReference type="GO" id="GO:0008270">
    <property type="term" value="F:zinc ion binding"/>
    <property type="evidence" value="ECO:0007669"/>
    <property type="project" value="InterPro"/>
</dbReference>
<dbReference type="EMBL" id="KV426210">
    <property type="protein sequence ID" value="KZV84814.1"/>
    <property type="molecule type" value="Genomic_DNA"/>
</dbReference>